<keyword evidence="2" id="KW-1185">Reference proteome</keyword>
<protein>
    <submittedName>
        <fullName evidence="1">Uncharacterized protein</fullName>
    </submittedName>
</protein>
<accession>A0ACC2CH77</accession>
<name>A0ACC2CH77_DIPCM</name>
<dbReference type="Proteomes" id="UP001162992">
    <property type="component" value="Chromosome 10"/>
</dbReference>
<organism evidence="1 2">
    <name type="scientific">Diphasiastrum complanatum</name>
    <name type="common">Issler's clubmoss</name>
    <name type="synonym">Lycopodium complanatum</name>
    <dbReference type="NCBI Taxonomy" id="34168"/>
    <lineage>
        <taxon>Eukaryota</taxon>
        <taxon>Viridiplantae</taxon>
        <taxon>Streptophyta</taxon>
        <taxon>Embryophyta</taxon>
        <taxon>Tracheophyta</taxon>
        <taxon>Lycopodiopsida</taxon>
        <taxon>Lycopodiales</taxon>
        <taxon>Lycopodiaceae</taxon>
        <taxon>Lycopodioideae</taxon>
        <taxon>Diphasiastrum</taxon>
    </lineage>
</organism>
<evidence type="ECO:0000313" key="2">
    <source>
        <dbReference type="Proteomes" id="UP001162992"/>
    </source>
</evidence>
<evidence type="ECO:0000313" key="1">
    <source>
        <dbReference type="EMBL" id="KAJ7541377.1"/>
    </source>
</evidence>
<proteinExistence type="predicted"/>
<reference evidence="2" key="1">
    <citation type="journal article" date="2024" name="Proc. Natl. Acad. Sci. U.S.A.">
        <title>Extraordinary preservation of gene collinearity over three hundred million years revealed in homosporous lycophytes.</title>
        <authorList>
            <person name="Li C."/>
            <person name="Wickell D."/>
            <person name="Kuo L.Y."/>
            <person name="Chen X."/>
            <person name="Nie B."/>
            <person name="Liao X."/>
            <person name="Peng D."/>
            <person name="Ji J."/>
            <person name="Jenkins J."/>
            <person name="Williams M."/>
            <person name="Shu S."/>
            <person name="Plott C."/>
            <person name="Barry K."/>
            <person name="Rajasekar S."/>
            <person name="Grimwood J."/>
            <person name="Han X."/>
            <person name="Sun S."/>
            <person name="Hou Z."/>
            <person name="He W."/>
            <person name="Dai G."/>
            <person name="Sun C."/>
            <person name="Schmutz J."/>
            <person name="Leebens-Mack J.H."/>
            <person name="Li F.W."/>
            <person name="Wang L."/>
        </authorList>
    </citation>
    <scope>NUCLEOTIDE SEQUENCE [LARGE SCALE GENOMIC DNA]</scope>
    <source>
        <strain evidence="2">cv. PW_Plant_1</strain>
    </source>
</reference>
<gene>
    <name evidence="1" type="ORF">O6H91_10G057000</name>
</gene>
<comment type="caution">
    <text evidence="1">The sequence shown here is derived from an EMBL/GenBank/DDBJ whole genome shotgun (WGS) entry which is preliminary data.</text>
</comment>
<dbReference type="EMBL" id="CM055101">
    <property type="protein sequence ID" value="KAJ7541377.1"/>
    <property type="molecule type" value="Genomic_DNA"/>
</dbReference>
<sequence>MDQMAKMMTVILILQGLISLGGAQLQCGSSAGNQVCSGGLCCSKFGYCGSTDAYCGDGCQSGGCTAGSSPSGGGGGTPSGQGVSSIITSNLFESMLKHRDDQSCKAHGFYTYNSFINAASSFQGFGTTGDLATQKRELAAFFAQISHETTGGWSAAPDGPYSWGLCFKDENNPPSDYCRTGTWPCATGKSYHGRGPIQISWNYNYGPAGQVIGFDGINQPELVSTDATISFKTAIWFWMTAQSPKPSSHDVMVGKWQPTSSDSAANRLPGFGLTTNIINGGIECGHGNDASVQDRIGFYNRYCSLLGVDPGSNLDCANQKSF</sequence>